<dbReference type="GO" id="GO:0016798">
    <property type="term" value="F:hydrolase activity, acting on glycosyl bonds"/>
    <property type="evidence" value="ECO:0007669"/>
    <property type="project" value="UniProtKB-KW"/>
</dbReference>
<accession>A0A8H8TW99</accession>
<feature type="domain" description="Glycosyl hydrolase family 92 N-terminal" evidence="3">
    <location>
        <begin position="32"/>
        <end position="277"/>
    </location>
</feature>
<evidence type="ECO:0000259" key="3">
    <source>
        <dbReference type="Pfam" id="PF17678"/>
    </source>
</evidence>
<keyword evidence="5" id="KW-1185">Reference proteome</keyword>
<gene>
    <name evidence="4" type="ORF">LHYA1_G007951</name>
</gene>
<dbReference type="FunFam" id="1.20.1050.60:FF:000002">
    <property type="entry name" value="Glycosyl hydrolase family 92"/>
    <property type="match status" value="1"/>
</dbReference>
<dbReference type="Gene3D" id="3.30.2080.10">
    <property type="entry name" value="GH92 mannosidase domain"/>
    <property type="match status" value="1"/>
</dbReference>
<dbReference type="FunFam" id="3.30.2080.10:FF:000001">
    <property type="entry name" value="Alpha-1,2-mannosidase subfamily"/>
    <property type="match status" value="1"/>
</dbReference>
<dbReference type="InterPro" id="IPR012939">
    <property type="entry name" value="Glyco_hydro_92"/>
</dbReference>
<feature type="domain" description="Glycosyl hydrolase family 92" evidence="2">
    <location>
        <begin position="283"/>
        <end position="798"/>
    </location>
</feature>
<evidence type="ECO:0000313" key="5">
    <source>
        <dbReference type="Proteomes" id="UP000431533"/>
    </source>
</evidence>
<dbReference type="GO" id="GO:0030246">
    <property type="term" value="F:carbohydrate binding"/>
    <property type="evidence" value="ECO:0007669"/>
    <property type="project" value="InterPro"/>
</dbReference>
<sequence>MASIFKQFALLCLLHLVASQNSTNSTADVLTLVNQLIGTDNGGNVFAGATRPYGMAKAVADVDGQNTAGFSTDGSNVTGFSHMHDSGTGGNPSLGNFPLFPQVCPGDDIDNCKFQIAERKVPYVGSSVKATPGYFSLELSTGISAEMTVTEHAALYHFTFPSSSGSNGTSPMILLDLTDLSASRQNASISIDSSGRMKGNGTFIPSFGSGSFVSYFCADFQGASIKDNGIWVNARAGSEPKEIFVTRGINLFYLESGGWIQFDRPANGVVSARVGVSFISADQACSNAENEISGDEWDFAGIKKSAEDAWRDKLNVVSINAGGASQDLQTGFYSAIYRTMMSPQNYTGENPLWQSSEPYYDSFYWYVFPSQLSKVVDAEYETSIWDAFRSQLPFLTIVDPIILTSMVRSLLDTYKHVGWLPDCRMSLCKGFTQGGSNADVVLTDAYVKNLTSPDGPIDWELAYEAVLNDAENEPLDWSVEGRGGLQSWKRLNYIPALDYDYLGFGTNSRSISRTLEYSYDDYCLATLAKGLGKDDNYTKYLSRATNWQNLWKDDTTSSINGKDTGFTGFFQPKYLNGTWGYQDPILCSPLDSFCSLTSNPQETFEDSIWEYQLYYLSSNLLMNANTNSYVPHAIPELIDLFGGPTSFLSRLDFLHTSGLTDIGNEPSFLTVFLPHYAGRPGLSSSLVHKYIPSYFNSTPTGLPGNDDTGAMASFSAFCMMGLFPNPGQNIYFISAPFFASISVTSPITGKTATIKTSNFDAGYERIYVQNVTLDGLPYTKNWIDHSFFTEGKTLVLTIAGEEGAWGQKAEDAPPGMSASARML</sequence>
<evidence type="ECO:0000259" key="2">
    <source>
        <dbReference type="Pfam" id="PF07971"/>
    </source>
</evidence>
<dbReference type="InterPro" id="IPR005887">
    <property type="entry name" value="GH92_a_mannosidase_put"/>
</dbReference>
<comment type="caution">
    <text evidence="4">The sequence shown here is derived from an EMBL/GenBank/DDBJ whole genome shotgun (WGS) entry which is preliminary data.</text>
</comment>
<dbReference type="FunFam" id="2.70.98.10:FF:000010">
    <property type="entry name" value="Alpha-1,2-mannosidase family protein"/>
    <property type="match status" value="1"/>
</dbReference>
<dbReference type="Gene3D" id="1.20.1050.60">
    <property type="entry name" value="alpha-1,2-mannosidase"/>
    <property type="match status" value="1"/>
</dbReference>
<dbReference type="InterPro" id="IPR014718">
    <property type="entry name" value="GH-type_carb-bd"/>
</dbReference>
<feature type="signal peptide" evidence="1">
    <location>
        <begin position="1"/>
        <end position="19"/>
    </location>
</feature>
<proteinExistence type="predicted"/>
<dbReference type="InterPro" id="IPR041371">
    <property type="entry name" value="GH92_N"/>
</dbReference>
<reference evidence="4 5" key="1">
    <citation type="submission" date="2018-05" db="EMBL/GenBank/DDBJ databases">
        <title>Genome sequencing and assembly of the regulated plant pathogen Lachnellula willkommii and related sister species for the development of diagnostic species identification markers.</title>
        <authorList>
            <person name="Giroux E."/>
            <person name="Bilodeau G."/>
        </authorList>
    </citation>
    <scope>NUCLEOTIDE SEQUENCE [LARGE SCALE GENOMIC DNA]</scope>
    <source>
        <strain evidence="4 5">CBS 185.66</strain>
    </source>
</reference>
<dbReference type="Pfam" id="PF17678">
    <property type="entry name" value="Glyco_hydro_92N"/>
    <property type="match status" value="1"/>
</dbReference>
<dbReference type="GeneID" id="41988149"/>
<dbReference type="PANTHER" id="PTHR12143">
    <property type="entry name" value="PEPTIDE N-GLYCANASE PNGASE -RELATED"/>
    <property type="match status" value="1"/>
</dbReference>
<evidence type="ECO:0000256" key="1">
    <source>
        <dbReference type="SAM" id="SignalP"/>
    </source>
</evidence>
<keyword evidence="4" id="KW-0378">Hydrolase</keyword>
<organism evidence="4 5">
    <name type="scientific">Lachnellula hyalina</name>
    <dbReference type="NCBI Taxonomy" id="1316788"/>
    <lineage>
        <taxon>Eukaryota</taxon>
        <taxon>Fungi</taxon>
        <taxon>Dikarya</taxon>
        <taxon>Ascomycota</taxon>
        <taxon>Pezizomycotina</taxon>
        <taxon>Leotiomycetes</taxon>
        <taxon>Helotiales</taxon>
        <taxon>Lachnaceae</taxon>
        <taxon>Lachnellula</taxon>
    </lineage>
</organism>
<dbReference type="Gene3D" id="1.20.1610.10">
    <property type="entry name" value="alpha-1,2-mannosidases domains"/>
    <property type="match status" value="1"/>
</dbReference>
<dbReference type="Pfam" id="PF07971">
    <property type="entry name" value="Glyco_hydro_92"/>
    <property type="match status" value="1"/>
</dbReference>
<keyword evidence="4" id="KW-0326">Glycosidase</keyword>
<dbReference type="FunFam" id="1.20.1610.10:FF:000002">
    <property type="entry name" value="Alpha-1,2-mannosidase family protein"/>
    <property type="match status" value="1"/>
</dbReference>
<dbReference type="InterPro" id="IPR008928">
    <property type="entry name" value="6-hairpin_glycosidase_sf"/>
</dbReference>
<dbReference type="Gene3D" id="2.70.98.10">
    <property type="match status" value="1"/>
</dbReference>
<dbReference type="GO" id="GO:0005634">
    <property type="term" value="C:nucleus"/>
    <property type="evidence" value="ECO:0007669"/>
    <property type="project" value="TreeGrafter"/>
</dbReference>
<dbReference type="GO" id="GO:0000224">
    <property type="term" value="F:peptide-N4-(N-acetyl-beta-glucosaminyl)asparagine amidase activity"/>
    <property type="evidence" value="ECO:0007669"/>
    <property type="project" value="TreeGrafter"/>
</dbReference>
<dbReference type="NCBIfam" id="TIGR01180">
    <property type="entry name" value="aman2_put"/>
    <property type="match status" value="1"/>
</dbReference>
<dbReference type="PANTHER" id="PTHR12143:SF23">
    <property type="entry name" value="PUTATIVE-RELATED"/>
    <property type="match status" value="1"/>
</dbReference>
<dbReference type="EMBL" id="QGMH01000205">
    <property type="protein sequence ID" value="TVY23080.1"/>
    <property type="molecule type" value="Genomic_DNA"/>
</dbReference>
<dbReference type="AlphaFoldDB" id="A0A8H8TW99"/>
<dbReference type="RefSeq" id="XP_031001868.1">
    <property type="nucleotide sequence ID" value="XM_031152874.1"/>
</dbReference>
<dbReference type="InterPro" id="IPR050883">
    <property type="entry name" value="PNGase"/>
</dbReference>
<feature type="chain" id="PRO_5034083503" evidence="1">
    <location>
        <begin position="20"/>
        <end position="823"/>
    </location>
</feature>
<name>A0A8H8TW99_9HELO</name>
<protein>
    <submittedName>
        <fullName evidence="4">Putative secreted glycosidase</fullName>
    </submittedName>
</protein>
<dbReference type="OrthoDB" id="449263at2759"/>
<dbReference type="GO" id="GO:0006516">
    <property type="term" value="P:glycoprotein catabolic process"/>
    <property type="evidence" value="ECO:0007669"/>
    <property type="project" value="TreeGrafter"/>
</dbReference>
<dbReference type="GO" id="GO:0005975">
    <property type="term" value="P:carbohydrate metabolic process"/>
    <property type="evidence" value="ECO:0007669"/>
    <property type="project" value="InterPro"/>
</dbReference>
<keyword evidence="1" id="KW-0732">Signal</keyword>
<dbReference type="SUPFAM" id="SSF48208">
    <property type="entry name" value="Six-hairpin glycosidases"/>
    <property type="match status" value="1"/>
</dbReference>
<dbReference type="GO" id="GO:0005829">
    <property type="term" value="C:cytosol"/>
    <property type="evidence" value="ECO:0007669"/>
    <property type="project" value="TreeGrafter"/>
</dbReference>
<dbReference type="Proteomes" id="UP000431533">
    <property type="component" value="Unassembled WGS sequence"/>
</dbReference>
<evidence type="ECO:0000313" key="4">
    <source>
        <dbReference type="EMBL" id="TVY23080.1"/>
    </source>
</evidence>